<sequence length="128" mass="14775">MGRSICETYPSQDAGNDGFVIDYEAELSYWRSHYRSLPGCAHLRLEDVRPAIKVALDACLRARGRALDEMWDSTQVRYQRLRERSCLEWSQARAAIETVWNRVHDHGAAPARMPITLEGRMRQTIALR</sequence>
<organism evidence="1 2">
    <name type="scientific">Lysobacter yananisis</name>
    <dbReference type="NCBI Taxonomy" id="1003114"/>
    <lineage>
        <taxon>Bacteria</taxon>
        <taxon>Pseudomonadati</taxon>
        <taxon>Pseudomonadota</taxon>
        <taxon>Gammaproteobacteria</taxon>
        <taxon>Lysobacterales</taxon>
        <taxon>Lysobacteraceae</taxon>
        <taxon>Lysobacter</taxon>
    </lineage>
</organism>
<name>A0ABY9PB67_9GAMM</name>
<protein>
    <submittedName>
        <fullName evidence="1">Uncharacterized protein</fullName>
    </submittedName>
</protein>
<evidence type="ECO:0000313" key="1">
    <source>
        <dbReference type="EMBL" id="WMT04141.1"/>
    </source>
</evidence>
<dbReference type="Proteomes" id="UP001229313">
    <property type="component" value="Chromosome"/>
</dbReference>
<dbReference type="RefSeq" id="WP_309152633.1">
    <property type="nucleotide sequence ID" value="NZ_CP133568.1"/>
</dbReference>
<reference evidence="1 2" key="1">
    <citation type="submission" date="2023-08" db="EMBL/GenBank/DDBJ databases">
        <title>The whole genome sequence of Lysobacter yananisis.</title>
        <authorList>
            <person name="Sun H."/>
        </authorList>
    </citation>
    <scope>NUCLEOTIDE SEQUENCE [LARGE SCALE GENOMIC DNA]</scope>
    <source>
        <strain evidence="1 2">SNNU513</strain>
    </source>
</reference>
<dbReference type="EMBL" id="CP133568">
    <property type="protein sequence ID" value="WMT04141.1"/>
    <property type="molecule type" value="Genomic_DNA"/>
</dbReference>
<accession>A0ABY9PB67</accession>
<gene>
    <name evidence="1" type="ORF">RDV84_04645</name>
</gene>
<evidence type="ECO:0000313" key="2">
    <source>
        <dbReference type="Proteomes" id="UP001229313"/>
    </source>
</evidence>
<keyword evidence="2" id="KW-1185">Reference proteome</keyword>
<proteinExistence type="predicted"/>